<dbReference type="InterPro" id="IPR032675">
    <property type="entry name" value="LRR_dom_sf"/>
</dbReference>
<dbReference type="Proteomes" id="UP000053424">
    <property type="component" value="Unassembled WGS sequence"/>
</dbReference>
<evidence type="ECO:0008006" key="4">
    <source>
        <dbReference type="Google" id="ProtNLM"/>
    </source>
</evidence>
<reference evidence="3" key="2">
    <citation type="submission" date="2015-01" db="EMBL/GenBank/DDBJ databases">
        <title>Evolutionary Origins and Diversification of the Mycorrhizal Mutualists.</title>
        <authorList>
            <consortium name="DOE Joint Genome Institute"/>
            <consortium name="Mycorrhizal Genomics Consortium"/>
            <person name="Kohler A."/>
            <person name="Kuo A."/>
            <person name="Nagy L.G."/>
            <person name="Floudas D."/>
            <person name="Copeland A."/>
            <person name="Barry K.W."/>
            <person name="Cichocki N."/>
            <person name="Veneault-Fourrey C."/>
            <person name="LaButti K."/>
            <person name="Lindquist E.A."/>
            <person name="Lipzen A."/>
            <person name="Lundell T."/>
            <person name="Morin E."/>
            <person name="Murat C."/>
            <person name="Riley R."/>
            <person name="Ohm R."/>
            <person name="Sun H."/>
            <person name="Tunlid A."/>
            <person name="Henrissat B."/>
            <person name="Grigoriev I.V."/>
            <person name="Hibbett D.S."/>
            <person name="Martin F."/>
        </authorList>
    </citation>
    <scope>NUCLEOTIDE SEQUENCE [LARGE SCALE GENOMIC DNA]</scope>
    <source>
        <strain evidence="3">h7</strain>
    </source>
</reference>
<dbReference type="STRING" id="686832.A0A0C2XV05"/>
<reference evidence="2 3" key="1">
    <citation type="submission" date="2014-04" db="EMBL/GenBank/DDBJ databases">
        <authorList>
            <consortium name="DOE Joint Genome Institute"/>
            <person name="Kuo A."/>
            <person name="Gay G."/>
            <person name="Dore J."/>
            <person name="Kohler A."/>
            <person name="Nagy L.G."/>
            <person name="Floudas D."/>
            <person name="Copeland A."/>
            <person name="Barry K.W."/>
            <person name="Cichocki N."/>
            <person name="Veneault-Fourrey C."/>
            <person name="LaButti K."/>
            <person name="Lindquist E.A."/>
            <person name="Lipzen A."/>
            <person name="Lundell T."/>
            <person name="Morin E."/>
            <person name="Murat C."/>
            <person name="Sun H."/>
            <person name="Tunlid A."/>
            <person name="Henrissat B."/>
            <person name="Grigoriev I.V."/>
            <person name="Hibbett D.S."/>
            <person name="Martin F."/>
            <person name="Nordberg H.P."/>
            <person name="Cantor M.N."/>
            <person name="Hua S.X."/>
        </authorList>
    </citation>
    <scope>NUCLEOTIDE SEQUENCE [LARGE SCALE GENOMIC DNA]</scope>
    <source>
        <strain evidence="3">h7</strain>
    </source>
</reference>
<dbReference type="Gene3D" id="3.80.10.10">
    <property type="entry name" value="Ribonuclease Inhibitor"/>
    <property type="match status" value="1"/>
</dbReference>
<gene>
    <name evidence="2" type="ORF">M413DRAFT_445486</name>
</gene>
<protein>
    <recommendedName>
        <fullName evidence="4">F-box domain-containing protein</fullName>
    </recommendedName>
</protein>
<evidence type="ECO:0000313" key="2">
    <source>
        <dbReference type="EMBL" id="KIM41498.1"/>
    </source>
</evidence>
<dbReference type="OrthoDB" id="3248197at2759"/>
<evidence type="ECO:0000256" key="1">
    <source>
        <dbReference type="SAM" id="Coils"/>
    </source>
</evidence>
<dbReference type="HOGENOM" id="CLU_018544_12_0_1"/>
<dbReference type="EMBL" id="KN831780">
    <property type="protein sequence ID" value="KIM41498.1"/>
    <property type="molecule type" value="Genomic_DNA"/>
</dbReference>
<keyword evidence="3" id="KW-1185">Reference proteome</keyword>
<feature type="coiled-coil region" evidence="1">
    <location>
        <begin position="29"/>
        <end position="63"/>
    </location>
</feature>
<accession>A0A0C2XV05</accession>
<name>A0A0C2XV05_HEBCY</name>
<sequence length="583" mass="66094">MNLKPGFAAFLQNNDVPAEFTILEVTESLNASLHELQKVDAEIQQLLELMETVEMRRQRIREVISDHKVILSPVRRLPPDVLHEIFFHCLPTDRNPVMKHSESPLLLTRICHSWRAIALSSPRIWSKVHVPLPGDHTFSEWSYALDYHTVIKDGHRQSFADVVRSRCDAIRRWLSRSGACPLSLSIGHSGDYSSLGIELIQEMFDMLLSFADRWRDIDLSIPEDIYNDLLDGINPATFCSLKSLKIALSSQEFADWEAEPIPIRLLAAPSLRRVTISARQTSRLTGNLAQPIWHRITHLTFTSSTTDKYLLVLLRQCPNLVFGEFMTSFSRWADQTVDKEEAFLPRLETLAINDFGAREIMTIVFNAIKAPALTRLLYQWFNPPLNSNSSLFLPTPVIPLLENSALISDLSLSGELSSQHTRECLQRGERVTRVVFGGPPSTNVSGHQVSHSPFMDPDVVIRPDTFDLRILSIGSGAVTLLPRLEYLEAYHLSRLTDEALLDIITSRINGFKRGETAALKSLKLSFKRKRQKDITEDVSRLAKEAGIEVKLDLTYLMEGCKFVEHTPQPLLTSGFSPNNDMWY</sequence>
<organism evidence="2 3">
    <name type="scientific">Hebeloma cylindrosporum</name>
    <dbReference type="NCBI Taxonomy" id="76867"/>
    <lineage>
        <taxon>Eukaryota</taxon>
        <taxon>Fungi</taxon>
        <taxon>Dikarya</taxon>
        <taxon>Basidiomycota</taxon>
        <taxon>Agaricomycotina</taxon>
        <taxon>Agaricomycetes</taxon>
        <taxon>Agaricomycetidae</taxon>
        <taxon>Agaricales</taxon>
        <taxon>Agaricineae</taxon>
        <taxon>Hymenogastraceae</taxon>
        <taxon>Hebeloma</taxon>
    </lineage>
</organism>
<evidence type="ECO:0000313" key="3">
    <source>
        <dbReference type="Proteomes" id="UP000053424"/>
    </source>
</evidence>
<dbReference type="AlphaFoldDB" id="A0A0C2XV05"/>
<proteinExistence type="predicted"/>
<keyword evidence="1" id="KW-0175">Coiled coil</keyword>